<evidence type="ECO:0000313" key="1">
    <source>
        <dbReference type="EMBL" id="UYV25433.1"/>
    </source>
</evidence>
<organism evidence="1 2">
    <name type="scientific">Vibrio parahaemolyticus</name>
    <dbReference type="NCBI Taxonomy" id="670"/>
    <lineage>
        <taxon>Bacteria</taxon>
        <taxon>Pseudomonadati</taxon>
        <taxon>Pseudomonadota</taxon>
        <taxon>Gammaproteobacteria</taxon>
        <taxon>Vibrionales</taxon>
        <taxon>Vibrionaceae</taxon>
        <taxon>Vibrio</taxon>
    </lineage>
</organism>
<dbReference type="RefSeq" id="WP_031818560.1">
    <property type="nucleotide sequence ID" value="NZ_CP097355.1"/>
</dbReference>
<name>A0AA46Z159_VIBPH</name>
<sequence length="99" mass="11281">MYLRKFKKSELLFNKKETKGILKFIFSGTPKTQIDAITVSDEVRGFAQALLSGSNRCFLQSWLYSEPVGKYGKPNGADKRCIAKGRKRVRISLLLPRQI</sequence>
<protein>
    <submittedName>
        <fullName evidence="1">Uncharacterized protein</fullName>
    </submittedName>
</protein>
<dbReference type="AlphaFoldDB" id="A0AA46Z159"/>
<accession>A0AA46Z159</accession>
<reference evidence="1" key="1">
    <citation type="submission" date="2022-05" db="EMBL/GenBank/DDBJ databases">
        <title>Megaplasmid of Vibrio parahaemolyticus.</title>
        <authorList>
            <person name="Strauch E."/>
            <person name="Borowiak M."/>
        </authorList>
    </citation>
    <scope>NUCLEOTIDE SEQUENCE</scope>
    <source>
        <strain evidence="1">16-VB00198</strain>
    </source>
</reference>
<dbReference type="EMBL" id="CP097355">
    <property type="protein sequence ID" value="UYV25433.1"/>
    <property type="molecule type" value="Genomic_DNA"/>
</dbReference>
<evidence type="ECO:0000313" key="2">
    <source>
        <dbReference type="Proteomes" id="UP001163036"/>
    </source>
</evidence>
<dbReference type="Proteomes" id="UP001163036">
    <property type="component" value="Chromosome 1"/>
</dbReference>
<proteinExistence type="predicted"/>
<gene>
    <name evidence="1" type="ORF">M5598_10300</name>
</gene>